<evidence type="ECO:0000259" key="3">
    <source>
        <dbReference type="Pfam" id="PF07110"/>
    </source>
</evidence>
<evidence type="ECO:0000313" key="5">
    <source>
        <dbReference type="Proteomes" id="UP001166286"/>
    </source>
</evidence>
<dbReference type="InterPro" id="IPR011008">
    <property type="entry name" value="Dimeric_a/b-barrel"/>
</dbReference>
<evidence type="ECO:0000256" key="2">
    <source>
        <dbReference type="SAM" id="MobiDB-lite"/>
    </source>
</evidence>
<evidence type="ECO:0000256" key="1">
    <source>
        <dbReference type="ARBA" id="ARBA00005986"/>
    </source>
</evidence>
<sequence>MSLPLTETSIQHISSPSDPSVANGNSLQHISSPSDPSVVNGTPQKKRLLCLTVCGYRKPGLSEEEYVEYMTTKHSQLVKPIMAKYGIIRWTHAHNTTETRKLMAKLYDEQFANIADFDCFSQSLFESVDGLVAMKADPAYEEYIKMDHENFADTKNTKITIGWHEAYIIDGKVV</sequence>
<feature type="region of interest" description="Disordered" evidence="2">
    <location>
        <begin position="1"/>
        <end position="41"/>
    </location>
</feature>
<dbReference type="EMBL" id="JAFEKC020000019">
    <property type="protein sequence ID" value="KAK0508894.1"/>
    <property type="molecule type" value="Genomic_DNA"/>
</dbReference>
<reference evidence="4" key="1">
    <citation type="submission" date="2023-03" db="EMBL/GenBank/DDBJ databases">
        <title>Complete genome of Cladonia borealis.</title>
        <authorList>
            <person name="Park H."/>
        </authorList>
    </citation>
    <scope>NUCLEOTIDE SEQUENCE</scope>
    <source>
        <strain evidence="4">ANT050790</strain>
    </source>
</reference>
<dbReference type="Proteomes" id="UP001166286">
    <property type="component" value="Unassembled WGS sequence"/>
</dbReference>
<comment type="caution">
    <text evidence="4">The sequence shown here is derived from an EMBL/GenBank/DDBJ whole genome shotgun (WGS) entry which is preliminary data.</text>
</comment>
<organism evidence="4 5">
    <name type="scientific">Cladonia borealis</name>
    <dbReference type="NCBI Taxonomy" id="184061"/>
    <lineage>
        <taxon>Eukaryota</taxon>
        <taxon>Fungi</taxon>
        <taxon>Dikarya</taxon>
        <taxon>Ascomycota</taxon>
        <taxon>Pezizomycotina</taxon>
        <taxon>Lecanoromycetes</taxon>
        <taxon>OSLEUM clade</taxon>
        <taxon>Lecanoromycetidae</taxon>
        <taxon>Lecanorales</taxon>
        <taxon>Lecanorineae</taxon>
        <taxon>Cladoniaceae</taxon>
        <taxon>Cladonia</taxon>
    </lineage>
</organism>
<dbReference type="SUPFAM" id="SSF54909">
    <property type="entry name" value="Dimeric alpha+beta barrel"/>
    <property type="match status" value="1"/>
</dbReference>
<dbReference type="AlphaFoldDB" id="A0AA39QVW7"/>
<proteinExistence type="inferred from homology"/>
<dbReference type="GO" id="GO:0016491">
    <property type="term" value="F:oxidoreductase activity"/>
    <property type="evidence" value="ECO:0007669"/>
    <property type="project" value="InterPro"/>
</dbReference>
<feature type="domain" description="EthD" evidence="3">
    <location>
        <begin position="58"/>
        <end position="154"/>
    </location>
</feature>
<protein>
    <recommendedName>
        <fullName evidence="3">EthD domain-containing protein</fullName>
    </recommendedName>
</protein>
<dbReference type="InterPro" id="IPR009799">
    <property type="entry name" value="EthD_dom"/>
</dbReference>
<keyword evidence="5" id="KW-1185">Reference proteome</keyword>
<dbReference type="Pfam" id="PF07110">
    <property type="entry name" value="EthD"/>
    <property type="match status" value="1"/>
</dbReference>
<evidence type="ECO:0000313" key="4">
    <source>
        <dbReference type="EMBL" id="KAK0508894.1"/>
    </source>
</evidence>
<gene>
    <name evidence="4" type="ORF">JMJ35_008265</name>
</gene>
<dbReference type="Gene3D" id="3.30.70.100">
    <property type="match status" value="1"/>
</dbReference>
<accession>A0AA39QVW7</accession>
<name>A0AA39QVW7_9LECA</name>
<comment type="similarity">
    <text evidence="1">Belongs to the tpcK family.</text>
</comment>